<sequence>MSHTTRSEHWLPRFRRALGYLRPHRRTLVLGLLAAVGVSVFYTFSISSVIPILKIMFSDHETLVDWLHRVETEHRLGVSIGADLPDDPAGLLIDHVRRGAPSADVLADGARIVSIAGEAPGAHALMGLLASHPDERIDAVRIQTPDGAMRDVALTLHGDRAWWRLLRNVAAVFPAGKDPTSRLITLAIVMGLLVTVSLLSSLCRFANEGLVATAVQRTMHDLRSSLAGHVLHLPLDWHARQPTGDTLGRFAHDLSRVEVGI</sequence>
<keyword evidence="2 4" id="KW-1133">Transmembrane helix</keyword>
<reference evidence="6" key="1">
    <citation type="journal article" date="2014" name="Front. Microbiol.">
        <title>High frequency of phylogenetically diverse reductive dehalogenase-homologous genes in deep subseafloor sedimentary metagenomes.</title>
        <authorList>
            <person name="Kawai M."/>
            <person name="Futagami T."/>
            <person name="Toyoda A."/>
            <person name="Takaki Y."/>
            <person name="Nishi S."/>
            <person name="Hori S."/>
            <person name="Arai W."/>
            <person name="Tsubouchi T."/>
            <person name="Morono Y."/>
            <person name="Uchiyama I."/>
            <person name="Ito T."/>
            <person name="Fujiyama A."/>
            <person name="Inagaki F."/>
            <person name="Takami H."/>
        </authorList>
    </citation>
    <scope>NUCLEOTIDE SEQUENCE</scope>
    <source>
        <strain evidence="6">Expedition CK06-06</strain>
    </source>
</reference>
<gene>
    <name evidence="6" type="ORF">S01H1_38991</name>
</gene>
<keyword evidence="1 4" id="KW-0812">Transmembrane</keyword>
<feature type="non-terminal residue" evidence="6">
    <location>
        <position position="261"/>
    </location>
</feature>
<evidence type="ECO:0000313" key="6">
    <source>
        <dbReference type="EMBL" id="GAG09415.1"/>
    </source>
</evidence>
<evidence type="ECO:0000256" key="2">
    <source>
        <dbReference type="ARBA" id="ARBA00022989"/>
    </source>
</evidence>
<evidence type="ECO:0000256" key="4">
    <source>
        <dbReference type="SAM" id="Phobius"/>
    </source>
</evidence>
<dbReference type="InterPro" id="IPR036640">
    <property type="entry name" value="ABC1_TM_sf"/>
</dbReference>
<proteinExistence type="predicted"/>
<name>X0UUL0_9ZZZZ</name>
<dbReference type="GO" id="GO:0016020">
    <property type="term" value="C:membrane"/>
    <property type="evidence" value="ECO:0007669"/>
    <property type="project" value="InterPro"/>
</dbReference>
<evidence type="ECO:0000259" key="5">
    <source>
        <dbReference type="PROSITE" id="PS50929"/>
    </source>
</evidence>
<feature type="transmembrane region" description="Helical" evidence="4">
    <location>
        <begin position="28"/>
        <end position="53"/>
    </location>
</feature>
<dbReference type="InterPro" id="IPR011527">
    <property type="entry name" value="ABC1_TM_dom"/>
</dbReference>
<organism evidence="6">
    <name type="scientific">marine sediment metagenome</name>
    <dbReference type="NCBI Taxonomy" id="412755"/>
    <lineage>
        <taxon>unclassified sequences</taxon>
        <taxon>metagenomes</taxon>
        <taxon>ecological metagenomes</taxon>
    </lineage>
</organism>
<keyword evidence="3 4" id="KW-0472">Membrane</keyword>
<feature type="domain" description="ABC transmembrane type-1" evidence="5">
    <location>
        <begin position="191"/>
        <end position="261"/>
    </location>
</feature>
<dbReference type="SUPFAM" id="SSF90123">
    <property type="entry name" value="ABC transporter transmembrane region"/>
    <property type="match status" value="1"/>
</dbReference>
<dbReference type="Pfam" id="PF00664">
    <property type="entry name" value="ABC_membrane"/>
    <property type="match status" value="1"/>
</dbReference>
<feature type="transmembrane region" description="Helical" evidence="4">
    <location>
        <begin position="183"/>
        <end position="202"/>
    </location>
</feature>
<dbReference type="AlphaFoldDB" id="X0UUL0"/>
<comment type="caution">
    <text evidence="6">The sequence shown here is derived from an EMBL/GenBank/DDBJ whole genome shotgun (WGS) entry which is preliminary data.</text>
</comment>
<dbReference type="GO" id="GO:0140359">
    <property type="term" value="F:ABC-type transporter activity"/>
    <property type="evidence" value="ECO:0007669"/>
    <property type="project" value="InterPro"/>
</dbReference>
<dbReference type="GO" id="GO:0005524">
    <property type="term" value="F:ATP binding"/>
    <property type="evidence" value="ECO:0007669"/>
    <property type="project" value="InterPro"/>
</dbReference>
<evidence type="ECO:0000256" key="3">
    <source>
        <dbReference type="ARBA" id="ARBA00023136"/>
    </source>
</evidence>
<dbReference type="PROSITE" id="PS50929">
    <property type="entry name" value="ABC_TM1F"/>
    <property type="match status" value="1"/>
</dbReference>
<dbReference type="Gene3D" id="1.20.1560.10">
    <property type="entry name" value="ABC transporter type 1, transmembrane domain"/>
    <property type="match status" value="1"/>
</dbReference>
<protein>
    <recommendedName>
        <fullName evidence="5">ABC transmembrane type-1 domain-containing protein</fullName>
    </recommendedName>
</protein>
<dbReference type="EMBL" id="BARS01024566">
    <property type="protein sequence ID" value="GAG09415.1"/>
    <property type="molecule type" value="Genomic_DNA"/>
</dbReference>
<evidence type="ECO:0000256" key="1">
    <source>
        <dbReference type="ARBA" id="ARBA00022692"/>
    </source>
</evidence>
<accession>X0UUL0</accession>